<comment type="function">
    <text evidence="1 11">Catalyzes the conversion of dihydroorotate to orotate with quinone as electron acceptor.</text>
</comment>
<keyword evidence="5 11" id="KW-0285">Flavoprotein</keyword>
<dbReference type="GO" id="GO:0006207">
    <property type="term" value="P:'de novo' pyrimidine nucleobase biosynthetic process"/>
    <property type="evidence" value="ECO:0007669"/>
    <property type="project" value="UniProtKB-UniRule"/>
</dbReference>
<dbReference type="EC" id="1.3.5.2" evidence="11"/>
<dbReference type="PANTHER" id="PTHR48109:SF4">
    <property type="entry name" value="DIHYDROOROTATE DEHYDROGENASE (QUINONE), MITOCHONDRIAL"/>
    <property type="match status" value="1"/>
</dbReference>
<dbReference type="NCBIfam" id="NF003645">
    <property type="entry name" value="PRK05286.1-2"/>
    <property type="match status" value="1"/>
</dbReference>
<feature type="domain" description="Dihydroorotate dehydrogenase catalytic" evidence="12">
    <location>
        <begin position="57"/>
        <end position="341"/>
    </location>
</feature>
<feature type="binding site" evidence="11">
    <location>
        <begin position="319"/>
        <end position="320"/>
    </location>
    <ligand>
        <name>FMN</name>
        <dbReference type="ChEBI" id="CHEBI:58210"/>
    </ligand>
</feature>
<keyword evidence="6 11" id="KW-0288">FMN</keyword>
<protein>
    <recommendedName>
        <fullName evidence="11">Dihydroorotate dehydrogenase (quinone)</fullName>
        <ecNumber evidence="11">1.3.5.2</ecNumber>
    </recommendedName>
    <alternativeName>
        <fullName evidence="11">DHOdehase</fullName>
        <shortName evidence="11">DHOD</shortName>
        <shortName evidence="11">DHODase</shortName>
    </alternativeName>
    <alternativeName>
        <fullName evidence="11">Dihydroorotate oxidase</fullName>
    </alternativeName>
</protein>
<feature type="binding site" evidence="11">
    <location>
        <position position="185"/>
    </location>
    <ligand>
        <name>FMN</name>
        <dbReference type="ChEBI" id="CHEBI:58210"/>
    </ligand>
</feature>
<feature type="binding site" evidence="11">
    <location>
        <position position="152"/>
    </location>
    <ligand>
        <name>FMN</name>
        <dbReference type="ChEBI" id="CHEBI:58210"/>
    </ligand>
</feature>
<feature type="active site" description="Nucleophile" evidence="11">
    <location>
        <position position="188"/>
    </location>
</feature>
<dbReference type="InterPro" id="IPR013785">
    <property type="entry name" value="Aldolase_TIM"/>
</dbReference>
<comment type="cofactor">
    <cofactor evidence="11">
        <name>FMN</name>
        <dbReference type="ChEBI" id="CHEBI:58210"/>
    </cofactor>
    <text evidence="11">Binds 1 FMN per subunit.</text>
</comment>
<evidence type="ECO:0000256" key="2">
    <source>
        <dbReference type="ARBA" id="ARBA00004370"/>
    </source>
</evidence>
<evidence type="ECO:0000256" key="11">
    <source>
        <dbReference type="HAMAP-Rule" id="MF_00225"/>
    </source>
</evidence>
<dbReference type="GO" id="GO:0106430">
    <property type="term" value="F:dihydroorotate dehydrogenase (quinone) activity"/>
    <property type="evidence" value="ECO:0007669"/>
    <property type="project" value="UniProtKB-EC"/>
</dbReference>
<dbReference type="NCBIfam" id="NF003649">
    <property type="entry name" value="PRK05286.2-2"/>
    <property type="match status" value="1"/>
</dbReference>
<evidence type="ECO:0000256" key="5">
    <source>
        <dbReference type="ARBA" id="ARBA00022630"/>
    </source>
</evidence>
<feature type="binding site" evidence="11">
    <location>
        <position position="249"/>
    </location>
    <ligand>
        <name>FMN</name>
        <dbReference type="ChEBI" id="CHEBI:58210"/>
    </ligand>
</feature>
<feature type="binding site" evidence="11">
    <location>
        <position position="185"/>
    </location>
    <ligand>
        <name>substrate</name>
    </ligand>
</feature>
<gene>
    <name evidence="11" type="primary">pyrD</name>
    <name evidence="13" type="ORF">HELGO_WM6872</name>
</gene>
<keyword evidence="7 11" id="KW-0665">Pyrimidine biosynthesis</keyword>
<dbReference type="CDD" id="cd04738">
    <property type="entry name" value="DHOD_2_like"/>
    <property type="match status" value="1"/>
</dbReference>
<evidence type="ECO:0000256" key="7">
    <source>
        <dbReference type="ARBA" id="ARBA00022975"/>
    </source>
</evidence>
<dbReference type="UniPathway" id="UPA00070">
    <property type="reaction ID" value="UER00946"/>
</dbReference>
<feature type="binding site" evidence="11">
    <location>
        <position position="78"/>
    </location>
    <ligand>
        <name>substrate</name>
    </ligand>
</feature>
<dbReference type="InterPro" id="IPR050074">
    <property type="entry name" value="DHO_dehydrogenase"/>
</dbReference>
<proteinExistence type="inferred from homology"/>
<evidence type="ECO:0000313" key="13">
    <source>
        <dbReference type="EMBL" id="CAA6815778.1"/>
    </source>
</evidence>
<dbReference type="HAMAP" id="MF_00225">
    <property type="entry name" value="DHO_dh_type2"/>
    <property type="match status" value="1"/>
</dbReference>
<accession>A0A6S6TLM4</accession>
<dbReference type="InterPro" id="IPR005719">
    <property type="entry name" value="Dihydroorotate_DH_2"/>
</dbReference>
<evidence type="ECO:0000256" key="6">
    <source>
        <dbReference type="ARBA" id="ARBA00022643"/>
    </source>
</evidence>
<keyword evidence="11" id="KW-1003">Cell membrane</keyword>
<dbReference type="InterPro" id="IPR001295">
    <property type="entry name" value="Dihydroorotate_DH_CS"/>
</dbReference>
<feature type="binding site" evidence="11">
    <location>
        <begin position="74"/>
        <end position="78"/>
    </location>
    <ligand>
        <name>FMN</name>
        <dbReference type="ChEBI" id="CHEBI:58210"/>
    </ligand>
</feature>
<comment type="catalytic activity">
    <reaction evidence="10 11">
        <text>(S)-dihydroorotate + a quinone = orotate + a quinol</text>
        <dbReference type="Rhea" id="RHEA:30187"/>
        <dbReference type="ChEBI" id="CHEBI:24646"/>
        <dbReference type="ChEBI" id="CHEBI:30839"/>
        <dbReference type="ChEBI" id="CHEBI:30864"/>
        <dbReference type="ChEBI" id="CHEBI:132124"/>
        <dbReference type="EC" id="1.3.5.2"/>
    </reaction>
</comment>
<feature type="binding site" evidence="11">
    <location>
        <begin position="123"/>
        <end position="127"/>
    </location>
    <ligand>
        <name>substrate</name>
    </ligand>
</feature>
<evidence type="ECO:0000256" key="10">
    <source>
        <dbReference type="ARBA" id="ARBA00048639"/>
    </source>
</evidence>
<dbReference type="PROSITE" id="PS00911">
    <property type="entry name" value="DHODEHASE_1"/>
    <property type="match status" value="1"/>
</dbReference>
<keyword evidence="9 11" id="KW-0472">Membrane</keyword>
<evidence type="ECO:0000256" key="8">
    <source>
        <dbReference type="ARBA" id="ARBA00023002"/>
    </source>
</evidence>
<dbReference type="EMBL" id="CACVAX010000043">
    <property type="protein sequence ID" value="CAA6815778.1"/>
    <property type="molecule type" value="Genomic_DNA"/>
</dbReference>
<evidence type="ECO:0000256" key="9">
    <source>
        <dbReference type="ARBA" id="ARBA00023136"/>
    </source>
</evidence>
<evidence type="ECO:0000256" key="3">
    <source>
        <dbReference type="ARBA" id="ARBA00005161"/>
    </source>
</evidence>
<dbReference type="GO" id="GO:0005737">
    <property type="term" value="C:cytoplasm"/>
    <property type="evidence" value="ECO:0007669"/>
    <property type="project" value="InterPro"/>
</dbReference>
<comment type="similarity">
    <text evidence="4 11">Belongs to the dihydroorotate dehydrogenase family. Type 2 subfamily.</text>
</comment>
<dbReference type="NCBIfam" id="TIGR01036">
    <property type="entry name" value="pyrD_sub2"/>
    <property type="match status" value="1"/>
</dbReference>
<comment type="pathway">
    <text evidence="3 11">Pyrimidine metabolism; UMP biosynthesis via de novo pathway; orotate from (S)-dihydroorotate (quinone route): step 1/1.</text>
</comment>
<comment type="subunit">
    <text evidence="11">Monomer.</text>
</comment>
<keyword evidence="8 11" id="KW-0560">Oxidoreductase</keyword>
<dbReference type="NCBIfam" id="NF003652">
    <property type="entry name" value="PRK05286.2-5"/>
    <property type="match status" value="1"/>
</dbReference>
<dbReference type="PANTHER" id="PTHR48109">
    <property type="entry name" value="DIHYDROOROTATE DEHYDROGENASE (QUINONE), MITOCHONDRIAL-RELATED"/>
    <property type="match status" value="1"/>
</dbReference>
<feature type="binding site" evidence="11">
    <location>
        <position position="98"/>
    </location>
    <ligand>
        <name>FMN</name>
        <dbReference type="ChEBI" id="CHEBI:58210"/>
    </ligand>
</feature>
<organism evidence="13">
    <name type="scientific">uncultured Sulfurovum sp</name>
    <dbReference type="NCBI Taxonomy" id="269237"/>
    <lineage>
        <taxon>Bacteria</taxon>
        <taxon>Pseudomonadati</taxon>
        <taxon>Campylobacterota</taxon>
        <taxon>Epsilonproteobacteria</taxon>
        <taxon>Campylobacterales</taxon>
        <taxon>Sulfurovaceae</taxon>
        <taxon>Sulfurovum</taxon>
        <taxon>environmental samples</taxon>
    </lineage>
</organism>
<evidence type="ECO:0000256" key="1">
    <source>
        <dbReference type="ARBA" id="ARBA00003125"/>
    </source>
</evidence>
<reference evidence="13" key="1">
    <citation type="submission" date="2020-01" db="EMBL/GenBank/DDBJ databases">
        <authorList>
            <person name="Meier V. D."/>
            <person name="Meier V D."/>
        </authorList>
    </citation>
    <scope>NUCLEOTIDE SEQUENCE</scope>
    <source>
        <strain evidence="13">HLG_WM_MAG_04</strain>
    </source>
</reference>
<feature type="binding site" evidence="11">
    <location>
        <position position="190"/>
    </location>
    <ligand>
        <name>substrate</name>
    </ligand>
</feature>
<feature type="binding site" evidence="11">
    <location>
        <position position="269"/>
    </location>
    <ligand>
        <name>FMN</name>
        <dbReference type="ChEBI" id="CHEBI:58210"/>
    </ligand>
</feature>
<comment type="subcellular location">
    <subcellularLocation>
        <location evidence="11">Cell membrane</location>
        <topology evidence="11">Peripheral membrane protein</topology>
    </subcellularLocation>
    <subcellularLocation>
        <location evidence="2">Membrane</location>
    </subcellularLocation>
</comment>
<dbReference type="Gene3D" id="3.20.20.70">
    <property type="entry name" value="Aldolase class I"/>
    <property type="match status" value="1"/>
</dbReference>
<dbReference type="InterPro" id="IPR005720">
    <property type="entry name" value="Dihydroorotate_DH_cat"/>
</dbReference>
<dbReference type="AlphaFoldDB" id="A0A6S6TLM4"/>
<evidence type="ECO:0000256" key="4">
    <source>
        <dbReference type="ARBA" id="ARBA00005359"/>
    </source>
</evidence>
<sequence>MEPNLSFLSYQTLKNILFKVNPETAHSIGGLGLKAAPYAPFLSKYFKKRYFIENPILEQNILGIKFKNPVGLAAGFDKNGEYIKAMPSLGFGFTEIGTITPKAQIGNDRPRLFRLKEDRSIQNAMGFNNRGAEFMLKQLAKVENFDYPIGINIGKNKLTPENEALNDYKILLETFKNVGDYVVINISSPNTPGLRDLQNEKFITDLFTMAKEITTQPIFLKIAPDMEAQDAIDLCTSAVNAGAAGIIATNTTIDYSLSKYAKDFGGISGALVREKSYELFKAIGKELHDKTVLISVGGIETAQDAYRRIKAGASLIQIYSMLIYNGPIMIKEINEGLIELLKADGYQNISDAIGADFKE</sequence>
<dbReference type="GO" id="GO:0044205">
    <property type="term" value="P:'de novo' UMP biosynthetic process"/>
    <property type="evidence" value="ECO:0007669"/>
    <property type="project" value="UniProtKB-UniRule"/>
</dbReference>
<dbReference type="SUPFAM" id="SSF51395">
    <property type="entry name" value="FMN-linked oxidoreductases"/>
    <property type="match status" value="1"/>
</dbReference>
<dbReference type="PROSITE" id="PS00912">
    <property type="entry name" value="DHODEHASE_2"/>
    <property type="match status" value="1"/>
</dbReference>
<name>A0A6S6TLM4_9BACT</name>
<feature type="binding site" evidence="11">
    <location>
        <position position="298"/>
    </location>
    <ligand>
        <name>FMN</name>
        <dbReference type="ChEBI" id="CHEBI:58210"/>
    </ligand>
</feature>
<evidence type="ECO:0000259" key="12">
    <source>
        <dbReference type="Pfam" id="PF01180"/>
    </source>
</evidence>
<feature type="binding site" evidence="11">
    <location>
        <position position="221"/>
    </location>
    <ligand>
        <name>FMN</name>
        <dbReference type="ChEBI" id="CHEBI:58210"/>
    </ligand>
</feature>
<feature type="binding site" evidence="11">
    <location>
        <begin position="250"/>
        <end position="251"/>
    </location>
    <ligand>
        <name>substrate</name>
    </ligand>
</feature>
<dbReference type="GO" id="GO:0005886">
    <property type="term" value="C:plasma membrane"/>
    <property type="evidence" value="ECO:0007669"/>
    <property type="project" value="UniProtKB-SubCell"/>
</dbReference>
<dbReference type="Pfam" id="PF01180">
    <property type="entry name" value="DHO_dh"/>
    <property type="match status" value="1"/>
</dbReference>